<evidence type="ECO:0000256" key="1">
    <source>
        <dbReference type="SAM" id="Phobius"/>
    </source>
</evidence>
<comment type="caution">
    <text evidence="2">The sequence shown here is derived from an EMBL/GenBank/DDBJ whole genome shotgun (WGS) entry which is preliminary data.</text>
</comment>
<name>A0A1V2H397_9PROT</name>
<dbReference type="InterPro" id="IPR019201">
    <property type="entry name" value="DUF2065"/>
</dbReference>
<dbReference type="Pfam" id="PF09838">
    <property type="entry name" value="DUF2065"/>
    <property type="match status" value="1"/>
</dbReference>
<organism evidence="2 3">
    <name type="scientific">Teichococcus deserti</name>
    <dbReference type="NCBI Taxonomy" id="1817963"/>
    <lineage>
        <taxon>Bacteria</taxon>
        <taxon>Pseudomonadati</taxon>
        <taxon>Pseudomonadota</taxon>
        <taxon>Alphaproteobacteria</taxon>
        <taxon>Acetobacterales</taxon>
        <taxon>Roseomonadaceae</taxon>
        <taxon>Roseomonas</taxon>
    </lineage>
</organism>
<feature type="transmembrane region" description="Helical" evidence="1">
    <location>
        <begin position="43"/>
        <end position="59"/>
    </location>
</feature>
<reference evidence="2 3" key="1">
    <citation type="submission" date="2016-10" db="EMBL/GenBank/DDBJ databases">
        <title>Draft Genome sequence of Roseomonas sp. strain M3.</title>
        <authorList>
            <person name="Subhash Y."/>
            <person name="Lee S."/>
        </authorList>
    </citation>
    <scope>NUCLEOTIDE SEQUENCE [LARGE SCALE GENOMIC DNA]</scope>
    <source>
        <strain evidence="2 3">M3</strain>
    </source>
</reference>
<evidence type="ECO:0008006" key="4">
    <source>
        <dbReference type="Google" id="ProtNLM"/>
    </source>
</evidence>
<dbReference type="EMBL" id="MLCO01000085">
    <property type="protein sequence ID" value="ONG54418.1"/>
    <property type="molecule type" value="Genomic_DNA"/>
</dbReference>
<gene>
    <name evidence="2" type="ORF">BKE38_10470</name>
</gene>
<dbReference type="Proteomes" id="UP000188879">
    <property type="component" value="Unassembled WGS sequence"/>
</dbReference>
<evidence type="ECO:0000313" key="3">
    <source>
        <dbReference type="Proteomes" id="UP000188879"/>
    </source>
</evidence>
<accession>A0A1V2H397</accession>
<keyword evidence="1" id="KW-0472">Membrane</keyword>
<sequence length="60" mass="6326">MQLIAGAFAFLALEGLLYAAFPEAMRRMLATTLALPPERLRLVGLAVAAVGIGLATLLTR</sequence>
<evidence type="ECO:0000313" key="2">
    <source>
        <dbReference type="EMBL" id="ONG54418.1"/>
    </source>
</evidence>
<proteinExistence type="predicted"/>
<protein>
    <recommendedName>
        <fullName evidence="4">DUF2065 domain-containing protein</fullName>
    </recommendedName>
</protein>
<dbReference type="AlphaFoldDB" id="A0A1V2H397"/>
<keyword evidence="1" id="KW-1133">Transmembrane helix</keyword>
<keyword evidence="3" id="KW-1185">Reference proteome</keyword>
<keyword evidence="1" id="KW-0812">Transmembrane</keyword>